<dbReference type="RefSeq" id="WP_256379539.1">
    <property type="nucleotide sequence ID" value="NZ_CP014265.1"/>
</dbReference>
<dbReference type="SMART" id="SM00481">
    <property type="entry name" value="POLIIIAc"/>
    <property type="match status" value="1"/>
</dbReference>
<dbReference type="STRING" id="294671.YLM1_0553"/>
<dbReference type="CDD" id="cd07432">
    <property type="entry name" value="PHP_HisPPase"/>
    <property type="match status" value="1"/>
</dbReference>
<dbReference type="Gene3D" id="3.20.20.140">
    <property type="entry name" value="Metal-dependent hydrolases"/>
    <property type="match status" value="1"/>
</dbReference>
<reference evidence="3" key="4">
    <citation type="submission" date="2016-10" db="EMBL/GenBank/DDBJ databases">
        <authorList>
            <person name="de Groot N.N."/>
        </authorList>
    </citation>
    <scope>NUCLEOTIDE SEQUENCE [LARGE SCALE GENOMIC DNA]</scope>
    <source>
        <strain evidence="3">DSM 16632</strain>
    </source>
</reference>
<dbReference type="PATRIC" id="fig|294671.3.peg.574"/>
<dbReference type="Proteomes" id="UP000183442">
    <property type="component" value="Unassembled WGS sequence"/>
</dbReference>
<dbReference type="AlphaFoldDB" id="A0A126QY95"/>
<dbReference type="GO" id="GO:0042578">
    <property type="term" value="F:phosphoric ester hydrolase activity"/>
    <property type="evidence" value="ECO:0007669"/>
    <property type="project" value="TreeGrafter"/>
</dbReference>
<evidence type="ECO:0000313" key="4">
    <source>
        <dbReference type="Proteomes" id="UP000066376"/>
    </source>
</evidence>
<dbReference type="InterPro" id="IPR004013">
    <property type="entry name" value="PHP_dom"/>
</dbReference>
<dbReference type="InterPro" id="IPR016195">
    <property type="entry name" value="Pol/histidinol_Pase-like"/>
</dbReference>
<organism evidence="2 4">
    <name type="scientific">Methanobrevibacter olleyae</name>
    <dbReference type="NCBI Taxonomy" id="294671"/>
    <lineage>
        <taxon>Archaea</taxon>
        <taxon>Methanobacteriati</taxon>
        <taxon>Methanobacteriota</taxon>
        <taxon>Methanomada group</taxon>
        <taxon>Methanobacteria</taxon>
        <taxon>Methanobacteriales</taxon>
        <taxon>Methanobacteriaceae</taxon>
        <taxon>Methanobrevibacter</taxon>
    </lineage>
</organism>
<dbReference type="Pfam" id="PF02811">
    <property type="entry name" value="PHP"/>
    <property type="match status" value="1"/>
</dbReference>
<evidence type="ECO:0000259" key="1">
    <source>
        <dbReference type="SMART" id="SM00481"/>
    </source>
</evidence>
<dbReference type="SUPFAM" id="SSF89550">
    <property type="entry name" value="PHP domain-like"/>
    <property type="match status" value="1"/>
</dbReference>
<feature type="domain" description="Polymerase/histidinol phosphatase N-terminal" evidence="1">
    <location>
        <begin position="6"/>
        <end position="78"/>
    </location>
</feature>
<dbReference type="EMBL" id="CP014265">
    <property type="protein sequence ID" value="AMK15110.1"/>
    <property type="molecule type" value="Genomic_DNA"/>
</dbReference>
<reference evidence="2 4" key="1">
    <citation type="journal article" date="2016" name="Genome Announc.">
        <title>Draft Genome Sequence of the Rumen Methanogen Methanobrevibacter olleyae YLM1.</title>
        <authorList>
            <person name="Kelly W.J."/>
            <person name="Li D."/>
            <person name="Lambie S.C."/>
            <person name="Cox F."/>
            <person name="Attwood G.T."/>
            <person name="Altermann E."/>
            <person name="Leahy S.C."/>
        </authorList>
    </citation>
    <scope>NUCLEOTIDE SEQUENCE [LARGE SCALE GENOMIC DNA]</scope>
    <source>
        <strain evidence="2 4">YLM1</strain>
    </source>
</reference>
<keyword evidence="4" id="KW-1185">Reference proteome</keyword>
<dbReference type="Proteomes" id="UP000066376">
    <property type="component" value="Chromosome"/>
</dbReference>
<reference evidence="4" key="2">
    <citation type="submission" date="2016-02" db="EMBL/GenBank/DDBJ databases">
        <title>The draft genome sequence of the rumen methanogen Methanobrevibacter olleyae YLM1.</title>
        <authorList>
            <consortium name="New Zealand Agricultural Greenhouse Gas Research Centre/Pastoral Greenhouse Gas Research Consortium"/>
            <person name="Kelly W.J."/>
            <person name="Li D."/>
            <person name="Lambie S.C."/>
            <person name="Attwood G.T."/>
            <person name="Altermann E."/>
            <person name="Leahy S.C."/>
        </authorList>
    </citation>
    <scope>NUCLEOTIDE SEQUENCE [LARGE SCALE GENOMIC DNA]</scope>
    <source>
        <strain evidence="4">YLM1</strain>
    </source>
</reference>
<name>A0A126QY95_METOL</name>
<dbReference type="EMBL" id="FOTL01000016">
    <property type="protein sequence ID" value="SFL51874.1"/>
    <property type="molecule type" value="Genomic_DNA"/>
</dbReference>
<dbReference type="NCBIfam" id="NF004981">
    <property type="entry name" value="PRK06361.1"/>
    <property type="match status" value="1"/>
</dbReference>
<protein>
    <submittedName>
        <fullName evidence="3">Histidinol phosphatase</fullName>
    </submittedName>
    <submittedName>
        <fullName evidence="2">PHP domain-containing protein</fullName>
    </submittedName>
</protein>
<evidence type="ECO:0000313" key="2">
    <source>
        <dbReference type="EMBL" id="AMK15110.1"/>
    </source>
</evidence>
<evidence type="ECO:0000313" key="3">
    <source>
        <dbReference type="EMBL" id="SFL51874.1"/>
    </source>
</evidence>
<dbReference type="GO" id="GO:0005829">
    <property type="term" value="C:cytosol"/>
    <property type="evidence" value="ECO:0007669"/>
    <property type="project" value="TreeGrafter"/>
</dbReference>
<dbReference type="PANTHER" id="PTHR36928">
    <property type="entry name" value="PHOSPHATASE YCDX-RELATED"/>
    <property type="match status" value="1"/>
</dbReference>
<dbReference type="GeneID" id="28488852"/>
<proteinExistence type="predicted"/>
<dbReference type="PANTHER" id="PTHR36928:SF1">
    <property type="entry name" value="PHOSPHATASE YCDX-RELATED"/>
    <property type="match status" value="1"/>
</dbReference>
<gene>
    <name evidence="3" type="ORF">SAMN02910297_01118</name>
    <name evidence="2" type="ORF">YLM1_0553</name>
</gene>
<dbReference type="InterPro" id="IPR003141">
    <property type="entry name" value="Pol/His_phosphatase_N"/>
</dbReference>
<accession>A0A126QY95</accession>
<reference evidence="5" key="3">
    <citation type="submission" date="2016-10" db="EMBL/GenBank/DDBJ databases">
        <authorList>
            <person name="Varghese N."/>
        </authorList>
    </citation>
    <scope>NUCLEOTIDE SEQUENCE [LARGE SCALE GENOMIC DNA]</scope>
    <source>
        <strain evidence="5">DSM 16632</strain>
    </source>
</reference>
<evidence type="ECO:0000313" key="5">
    <source>
        <dbReference type="Proteomes" id="UP000183442"/>
    </source>
</evidence>
<dbReference type="InterPro" id="IPR050243">
    <property type="entry name" value="PHP_phosphatase"/>
</dbReference>
<sequence>MTHKRIDLHMHSLFSDGELLPSELARRALVLGHEAIAITDHVDYSNINTITEISDAIDDINNKWDITVVLGAEITHAPVESIPELADKARELGAKIVLVHGETLNEPVVEGTNFASVNCKEVDILAHPGLITHEEAKIAKKNNVALEISTRKGHCLGNGHVANIARELGNDLLIDTDTHSPDDIITFERAIEIGLGAGLTKEEVLKATVDNPKKILKRHGINL</sequence>
<dbReference type="GO" id="GO:0008270">
    <property type="term" value="F:zinc ion binding"/>
    <property type="evidence" value="ECO:0007669"/>
    <property type="project" value="TreeGrafter"/>
</dbReference>
<dbReference type="KEGG" id="mol:YLM1_0553"/>